<dbReference type="Proteomes" id="UP000182841">
    <property type="component" value="Unassembled WGS sequence"/>
</dbReference>
<dbReference type="InterPro" id="IPR036188">
    <property type="entry name" value="FAD/NAD-bd_sf"/>
</dbReference>
<dbReference type="PANTHER" id="PTHR48105">
    <property type="entry name" value="THIOREDOXIN REDUCTASE 1-RELATED-RELATED"/>
    <property type="match status" value="1"/>
</dbReference>
<dbReference type="InterPro" id="IPR050097">
    <property type="entry name" value="Ferredoxin-NADP_redctase_2"/>
</dbReference>
<keyword evidence="6" id="KW-1185">Reference proteome</keyword>
<organism evidence="5 6">
    <name type="scientific">Streptomyces qinglanensis</name>
    <dbReference type="NCBI Taxonomy" id="943816"/>
    <lineage>
        <taxon>Bacteria</taxon>
        <taxon>Bacillati</taxon>
        <taxon>Actinomycetota</taxon>
        <taxon>Actinomycetes</taxon>
        <taxon>Kitasatosporales</taxon>
        <taxon>Streptomycetaceae</taxon>
        <taxon>Streptomyces</taxon>
    </lineage>
</organism>
<evidence type="ECO:0000256" key="2">
    <source>
        <dbReference type="ARBA" id="ARBA00023002"/>
    </source>
</evidence>
<dbReference type="GO" id="GO:0004791">
    <property type="term" value="F:thioredoxin-disulfide reductase (NADPH) activity"/>
    <property type="evidence" value="ECO:0007669"/>
    <property type="project" value="UniProtKB-EC"/>
</dbReference>
<reference evidence="6" key="1">
    <citation type="submission" date="2016-10" db="EMBL/GenBank/DDBJ databases">
        <authorList>
            <person name="Varghese N."/>
            <person name="Submissions S."/>
        </authorList>
    </citation>
    <scope>NUCLEOTIDE SEQUENCE [LARGE SCALE GENOMIC DNA]</scope>
    <source>
        <strain evidence="6">CGMCC 4.6825</strain>
    </source>
</reference>
<dbReference type="InterPro" id="IPR023753">
    <property type="entry name" value="FAD/NAD-binding_dom"/>
</dbReference>
<evidence type="ECO:0000313" key="5">
    <source>
        <dbReference type="EMBL" id="SER70247.1"/>
    </source>
</evidence>
<dbReference type="RefSeq" id="WP_074999675.1">
    <property type="nucleotide sequence ID" value="NZ_FOGO01000003.1"/>
</dbReference>
<evidence type="ECO:0000256" key="3">
    <source>
        <dbReference type="ARBA" id="ARBA00048132"/>
    </source>
</evidence>
<dbReference type="OrthoDB" id="9786503at2"/>
<evidence type="ECO:0000313" key="6">
    <source>
        <dbReference type="Proteomes" id="UP000182841"/>
    </source>
</evidence>
<proteinExistence type="predicted"/>
<comment type="catalytic activity">
    <reaction evidence="3">
        <text>[thioredoxin]-dithiol + NADP(+) = [thioredoxin]-disulfide + NADPH + H(+)</text>
        <dbReference type="Rhea" id="RHEA:20345"/>
        <dbReference type="Rhea" id="RHEA-COMP:10698"/>
        <dbReference type="Rhea" id="RHEA-COMP:10700"/>
        <dbReference type="ChEBI" id="CHEBI:15378"/>
        <dbReference type="ChEBI" id="CHEBI:29950"/>
        <dbReference type="ChEBI" id="CHEBI:50058"/>
        <dbReference type="ChEBI" id="CHEBI:57783"/>
        <dbReference type="ChEBI" id="CHEBI:58349"/>
        <dbReference type="EC" id="1.8.1.9"/>
    </reaction>
</comment>
<name>A0A1H9RC92_9ACTN</name>
<dbReference type="AlphaFoldDB" id="A0A1H9RC92"/>
<dbReference type="SUPFAM" id="SSF51905">
    <property type="entry name" value="FAD/NAD(P)-binding domain"/>
    <property type="match status" value="1"/>
</dbReference>
<dbReference type="STRING" id="943816.AN217_15145"/>
<dbReference type="PRINTS" id="PR00469">
    <property type="entry name" value="PNDRDTASEII"/>
</dbReference>
<protein>
    <submittedName>
        <fullName evidence="5">Thioredoxin reductase (NADPH)</fullName>
    </submittedName>
</protein>
<sequence>MDAATAAGSTWDAVVIGGGAAGLAAGIVLARARFATLVVDGGAPRNGPAEHMHGYPTRDGMAPGEFVATGQSEFGRYGGTLLRASVAGARRAPDGTFELRLGDEHAVRTRSVLVATGLTDELPDIPGLSERWASQVHHCPHCHGYEVRGRSLAVLGSPMAAVSVHLAALLRRYSPTVTFCVNGIEVGAAERQRLTAYGVRLVDGRVTRVGAPAGAPDGSPVAIELDNGESLGCEAIFVAPRPAPHDATLTMLGAGRDPVSGLVAVDAQGATDIPGVWAAGNVVNPRAQVVAAAGAGSTTAITMSAWLLERELSAAVRGERSHPGGAL</sequence>
<dbReference type="EMBL" id="FOGO01000003">
    <property type="protein sequence ID" value="SER70247.1"/>
    <property type="molecule type" value="Genomic_DNA"/>
</dbReference>
<accession>A0A1H9RC92</accession>
<evidence type="ECO:0000259" key="4">
    <source>
        <dbReference type="Pfam" id="PF07992"/>
    </source>
</evidence>
<keyword evidence="2" id="KW-0560">Oxidoreductase</keyword>
<gene>
    <name evidence="5" type="ORF">SAMN05421870_103439</name>
</gene>
<evidence type="ECO:0000256" key="1">
    <source>
        <dbReference type="ARBA" id="ARBA00022630"/>
    </source>
</evidence>
<keyword evidence="1" id="KW-0285">Flavoprotein</keyword>
<feature type="domain" description="FAD/NAD(P)-binding" evidence="4">
    <location>
        <begin position="12"/>
        <end position="294"/>
    </location>
</feature>
<dbReference type="PRINTS" id="PR00368">
    <property type="entry name" value="FADPNR"/>
</dbReference>
<dbReference type="Gene3D" id="3.50.50.60">
    <property type="entry name" value="FAD/NAD(P)-binding domain"/>
    <property type="match status" value="2"/>
</dbReference>
<dbReference type="Pfam" id="PF07992">
    <property type="entry name" value="Pyr_redox_2"/>
    <property type="match status" value="1"/>
</dbReference>